<comment type="subcellular location">
    <subcellularLocation>
        <location evidence="1">Periplasm</location>
    </subcellularLocation>
</comment>
<dbReference type="GO" id="GO:0015833">
    <property type="term" value="P:peptide transport"/>
    <property type="evidence" value="ECO:0007669"/>
    <property type="project" value="TreeGrafter"/>
</dbReference>
<proteinExistence type="inferred from homology"/>
<dbReference type="Gene3D" id="3.10.105.10">
    <property type="entry name" value="Dipeptide-binding Protein, Domain 3"/>
    <property type="match status" value="1"/>
</dbReference>
<organism evidence="8 9">
    <name type="scientific">Magnetospirillum aberrantis SpK</name>
    <dbReference type="NCBI Taxonomy" id="908842"/>
    <lineage>
        <taxon>Bacteria</taxon>
        <taxon>Pseudomonadati</taxon>
        <taxon>Pseudomonadota</taxon>
        <taxon>Alphaproteobacteria</taxon>
        <taxon>Rhodospirillales</taxon>
        <taxon>Rhodospirillaceae</taxon>
        <taxon>Magnetospirillum</taxon>
    </lineage>
</organism>
<dbReference type="Gene3D" id="3.90.76.10">
    <property type="entry name" value="Dipeptide-binding Protein, Domain 1"/>
    <property type="match status" value="1"/>
</dbReference>
<dbReference type="Gene3D" id="3.40.190.10">
    <property type="entry name" value="Periplasmic binding protein-like II"/>
    <property type="match status" value="1"/>
</dbReference>
<reference evidence="8 9" key="1">
    <citation type="submission" date="2020-02" db="EMBL/GenBank/DDBJ databases">
        <authorList>
            <person name="Dziuba M."/>
            <person name="Kuznetsov B."/>
            <person name="Mardanov A."/>
            <person name="Ravin N."/>
            <person name="Grouzdev D."/>
        </authorList>
    </citation>
    <scope>NUCLEOTIDE SEQUENCE [LARGE SCALE GENOMIC DNA]</scope>
    <source>
        <strain evidence="8 9">SpK</strain>
    </source>
</reference>
<keyword evidence="3" id="KW-0813">Transport</keyword>
<gene>
    <name evidence="8" type="ORF">G4223_02280</name>
</gene>
<evidence type="ECO:0000256" key="3">
    <source>
        <dbReference type="ARBA" id="ARBA00022448"/>
    </source>
</evidence>
<dbReference type="SUPFAM" id="SSF53850">
    <property type="entry name" value="Periplasmic binding protein-like II"/>
    <property type="match status" value="1"/>
</dbReference>
<dbReference type="Proteomes" id="UP000480684">
    <property type="component" value="Unassembled WGS sequence"/>
</dbReference>
<evidence type="ECO:0000313" key="9">
    <source>
        <dbReference type="Proteomes" id="UP000480684"/>
    </source>
</evidence>
<dbReference type="PIRSF" id="PIRSF002741">
    <property type="entry name" value="MppA"/>
    <property type="match status" value="1"/>
</dbReference>
<evidence type="ECO:0000256" key="2">
    <source>
        <dbReference type="ARBA" id="ARBA00005695"/>
    </source>
</evidence>
<dbReference type="GO" id="GO:1904680">
    <property type="term" value="F:peptide transmembrane transporter activity"/>
    <property type="evidence" value="ECO:0007669"/>
    <property type="project" value="TreeGrafter"/>
</dbReference>
<feature type="domain" description="Solute-binding protein family 5" evidence="7">
    <location>
        <begin position="92"/>
        <end position="454"/>
    </location>
</feature>
<dbReference type="PANTHER" id="PTHR30290">
    <property type="entry name" value="PERIPLASMIC BINDING COMPONENT OF ABC TRANSPORTER"/>
    <property type="match status" value="1"/>
</dbReference>
<dbReference type="InterPro" id="IPR000914">
    <property type="entry name" value="SBP_5_dom"/>
</dbReference>
<keyword evidence="9" id="KW-1185">Reference proteome</keyword>
<dbReference type="InterPro" id="IPR030678">
    <property type="entry name" value="Peptide/Ni-bd"/>
</dbReference>
<dbReference type="InterPro" id="IPR039424">
    <property type="entry name" value="SBP_5"/>
</dbReference>
<comment type="caution">
    <text evidence="8">The sequence shown here is derived from an EMBL/GenBank/DDBJ whole genome shotgun (WGS) entry which is preliminary data.</text>
</comment>
<comment type="similarity">
    <text evidence="2">Belongs to the bacterial solute-binding protein 5 family.</text>
</comment>
<dbReference type="GO" id="GO:0043190">
    <property type="term" value="C:ATP-binding cassette (ABC) transporter complex"/>
    <property type="evidence" value="ECO:0007669"/>
    <property type="project" value="InterPro"/>
</dbReference>
<evidence type="ECO:0000259" key="7">
    <source>
        <dbReference type="Pfam" id="PF00496"/>
    </source>
</evidence>
<dbReference type="RefSeq" id="WP_163674420.1">
    <property type="nucleotide sequence ID" value="NZ_JAAIYP010000007.1"/>
</dbReference>
<dbReference type="CDD" id="cd08513">
    <property type="entry name" value="PBP2_thermophilic_Hb8_like"/>
    <property type="match status" value="1"/>
</dbReference>
<evidence type="ECO:0000256" key="1">
    <source>
        <dbReference type="ARBA" id="ARBA00004418"/>
    </source>
</evidence>
<accession>A0A7C9QS94</accession>
<dbReference type="PANTHER" id="PTHR30290:SF9">
    <property type="entry name" value="OLIGOPEPTIDE-BINDING PROTEIN APPA"/>
    <property type="match status" value="1"/>
</dbReference>
<protein>
    <submittedName>
        <fullName evidence="8">Peptide ABC transporter substrate-binding protein</fullName>
    </submittedName>
</protein>
<sequence>MSPHLRSLFAALVLCAGAALPATAQPETRAIEARTKDELVIGITQFPATFHPNIESMLAKTYVLDMATRPFTAFDPHWKLVCMLCEKLPTLENGLATREGEHGVALTYTIRADAKWADGTPVTTEDVLFTVDAGRHPLSGVSNSELYRRILKVEVRDKKTFVLHMDRLTFDYNAINDLRLVPAHIERPRFELPAEYRNRTAYDQDTTNPGLYNGPFRIAEVVQGSHIVLERNPYWDGQAPAFKRVVVKTIENTAALEANLLSGGVDMVAGELGLPLDQSLAFEKRVGKDWNIIFKPGLVYEHIDLNLGSPILADKRVRQALLFAIDREAINRQLFGGRQPVARTSVNPLDGVHADDVPTYRFDPARAAQLLDEAGWKMSGSVRRNAEGAPLSLELSTTAGSRSRELVSQVLQAQWRKAGIEVRLRVEPPRVFFGDTVTRRKFPHMALFAWYSAPESVPRTTLHSTMIPSEANNWSGQNYPGYVNPRMDQLIDAIEVELDRPKRVALWHELQQLYADELPALPLFFRSDAFILPKALKGVTPTGHQDPSTLWIETWRWQPDSDPVPAPTEKSPSKEKKVPAKKGKP</sequence>
<name>A0A7C9QS94_9PROT</name>
<dbReference type="AlphaFoldDB" id="A0A7C9QS94"/>
<feature type="region of interest" description="Disordered" evidence="5">
    <location>
        <begin position="557"/>
        <end position="585"/>
    </location>
</feature>
<dbReference type="Pfam" id="PF00496">
    <property type="entry name" value="SBP_bac_5"/>
    <property type="match status" value="1"/>
</dbReference>
<feature type="signal peptide" evidence="6">
    <location>
        <begin position="1"/>
        <end position="24"/>
    </location>
</feature>
<dbReference type="EMBL" id="JAAIYP010000007">
    <property type="protein sequence ID" value="NFV78941.1"/>
    <property type="molecule type" value="Genomic_DNA"/>
</dbReference>
<evidence type="ECO:0000256" key="5">
    <source>
        <dbReference type="SAM" id="MobiDB-lite"/>
    </source>
</evidence>
<evidence type="ECO:0000256" key="4">
    <source>
        <dbReference type="ARBA" id="ARBA00022729"/>
    </source>
</evidence>
<evidence type="ECO:0000313" key="8">
    <source>
        <dbReference type="EMBL" id="NFV78941.1"/>
    </source>
</evidence>
<evidence type="ECO:0000256" key="6">
    <source>
        <dbReference type="SAM" id="SignalP"/>
    </source>
</evidence>
<keyword evidence="4 6" id="KW-0732">Signal</keyword>
<dbReference type="GO" id="GO:0030288">
    <property type="term" value="C:outer membrane-bounded periplasmic space"/>
    <property type="evidence" value="ECO:0007669"/>
    <property type="project" value="UniProtKB-ARBA"/>
</dbReference>
<feature type="chain" id="PRO_5028842640" evidence="6">
    <location>
        <begin position="25"/>
        <end position="585"/>
    </location>
</feature>